<feature type="repeat" description="TPR" evidence="1">
    <location>
        <begin position="325"/>
        <end position="358"/>
    </location>
</feature>
<dbReference type="RefSeq" id="WP_042342929.1">
    <property type="nucleotide sequence ID" value="NZ_CDOI01000001.1"/>
</dbReference>
<dbReference type="AlphaFoldDB" id="A0A0B7HXA6"/>
<accession>A0A0B7HXA6</accession>
<name>A0A0B7HXA6_9FLAO</name>
<dbReference type="PROSITE" id="PS50005">
    <property type="entry name" value="TPR"/>
    <property type="match status" value="1"/>
</dbReference>
<sequence length="374" mass="43122">MKKIFSLGFLFLFLGTAYAQIISEEFSSRKLGEKRKLAIYLPEKYSDKEAYPLLVVLNASSLMEPVLANARYYEYFENMPKCIIVGVYNTLEDVKTGKNGELTRQSANFLDFMGGELIPYIHGKYSVNNFKGIIAKDEGAYVSNYFFLGKEPLFNVVISLNPKTLPAISETISDKLNAVKRTVFYYIATTNYDHETAYTNTKSLNSQIVNNLTTKDVKLFFDDFPKTSLHSVALSGIPRAFDLIFSSYKPIDAKEFKENLQPLSEDIFYYLEDKYKKIESELGFKKTPVLNDIMATYDVIIEKEDWDSLIKLSDYVKDNGYEKTAMPNFFLGEYYEHTGDNKRALRAYQKAYTELPIDFIKKDIIDQRIVKLRK</sequence>
<dbReference type="EMBL" id="CDOI01000001">
    <property type="protein sequence ID" value="CEN43184.1"/>
    <property type="molecule type" value="Genomic_DNA"/>
</dbReference>
<dbReference type="InterPro" id="IPR029058">
    <property type="entry name" value="AB_hydrolase_fold"/>
</dbReference>
<dbReference type="SUPFAM" id="SSF53474">
    <property type="entry name" value="alpha/beta-Hydrolases"/>
    <property type="match status" value="1"/>
</dbReference>
<dbReference type="Gene3D" id="3.40.50.1820">
    <property type="entry name" value="alpha/beta hydrolase"/>
    <property type="match status" value="1"/>
</dbReference>
<evidence type="ECO:0000313" key="2">
    <source>
        <dbReference type="EMBL" id="CEN43184.1"/>
    </source>
</evidence>
<proteinExistence type="predicted"/>
<reference evidence="2 3" key="1">
    <citation type="submission" date="2015-01" db="EMBL/GenBank/DDBJ databases">
        <authorList>
            <person name="Xiang T."/>
            <person name="Song Y."/>
            <person name="Huang L."/>
            <person name="Wang B."/>
            <person name="Wu P."/>
        </authorList>
    </citation>
    <scope>NUCLEOTIDE SEQUENCE [LARGE SCALE GENOMIC DNA]</scope>
    <source>
        <strain evidence="2 3">CcD38</strain>
    </source>
</reference>
<dbReference type="InterPro" id="IPR019734">
    <property type="entry name" value="TPR_rpt"/>
</dbReference>
<dbReference type="InterPro" id="IPR000801">
    <property type="entry name" value="Esterase-like"/>
</dbReference>
<keyword evidence="3" id="KW-1185">Reference proteome</keyword>
<evidence type="ECO:0000313" key="3">
    <source>
        <dbReference type="Proteomes" id="UP000045051"/>
    </source>
</evidence>
<dbReference type="Gene3D" id="1.25.40.10">
    <property type="entry name" value="Tetratricopeptide repeat domain"/>
    <property type="match status" value="1"/>
</dbReference>
<dbReference type="Pfam" id="PF00756">
    <property type="entry name" value="Esterase"/>
    <property type="match status" value="1"/>
</dbReference>
<keyword evidence="1" id="KW-0802">TPR repeat</keyword>
<evidence type="ECO:0000256" key="1">
    <source>
        <dbReference type="PROSITE-ProRule" id="PRU00339"/>
    </source>
</evidence>
<dbReference type="Proteomes" id="UP000045051">
    <property type="component" value="Unassembled WGS sequence"/>
</dbReference>
<organism evidence="2 3">
    <name type="scientific">Capnocytophaga canis</name>
    <dbReference type="NCBI Taxonomy" id="1848903"/>
    <lineage>
        <taxon>Bacteria</taxon>
        <taxon>Pseudomonadati</taxon>
        <taxon>Bacteroidota</taxon>
        <taxon>Flavobacteriia</taxon>
        <taxon>Flavobacteriales</taxon>
        <taxon>Flavobacteriaceae</taxon>
        <taxon>Capnocytophaga</taxon>
    </lineage>
</organism>
<protein>
    <submittedName>
        <fullName evidence="2">Putative esterase</fullName>
    </submittedName>
</protein>
<gene>
    <name evidence="2" type="ORF">CCAND38_10089</name>
</gene>
<dbReference type="InterPro" id="IPR011990">
    <property type="entry name" value="TPR-like_helical_dom_sf"/>
</dbReference>